<accession>A0ABM7V767</accession>
<organism evidence="1 2">
    <name type="scientific">Flavobacterium ammoniigenes</name>
    <dbReference type="NCBI Taxonomy" id="1751095"/>
    <lineage>
        <taxon>Bacteria</taxon>
        <taxon>Pseudomonadati</taxon>
        <taxon>Bacteroidota</taxon>
        <taxon>Flavobacteriia</taxon>
        <taxon>Flavobacteriales</taxon>
        <taxon>Flavobacteriaceae</taxon>
        <taxon>Flavobacterium</taxon>
    </lineage>
</organism>
<reference evidence="1 2" key="1">
    <citation type="journal article" date="2022" name="Int. J. Syst. Evol. Microbiol.">
        <title>Flavobacterium ammonificans sp. nov. and Flavobacterium ammoniigenes sp. nov., ammonifying bacteria isolated from surface river water.</title>
        <authorList>
            <person name="Watanabe K."/>
            <person name="Kitamura T."/>
            <person name="Ogata Y."/>
            <person name="Shindo C."/>
            <person name="Suda W."/>
        </authorList>
    </citation>
    <scope>NUCLEOTIDE SEQUENCE [LARGE SCALE GENOMIC DNA]</scope>
    <source>
        <strain evidence="1 2">GENT5</strain>
    </source>
</reference>
<dbReference type="Proteomes" id="UP001319867">
    <property type="component" value="Chromosome"/>
</dbReference>
<evidence type="ECO:0000313" key="1">
    <source>
        <dbReference type="EMBL" id="BDB55414.1"/>
    </source>
</evidence>
<dbReference type="InterPro" id="IPR022385">
    <property type="entry name" value="Rhs_assc_core"/>
</dbReference>
<reference evidence="1 2" key="2">
    <citation type="journal article" date="2022" name="Microorganisms">
        <title>Complete Genome Sequences of Two Flavobacterium ammonificans Strains and a Flavobacterium ammoniigenes Strain of Ammonifying Bacterioplankton Isolated from Surface River Water.</title>
        <authorList>
            <person name="Suda W."/>
            <person name="Ogata Y."/>
            <person name="Shindo C."/>
            <person name="Watanabe K."/>
        </authorList>
    </citation>
    <scope>NUCLEOTIDE SEQUENCE [LARGE SCALE GENOMIC DNA]</scope>
    <source>
        <strain evidence="1 2">GENT5</strain>
    </source>
</reference>
<dbReference type="RefSeq" id="WP_229316797.1">
    <property type="nucleotide sequence ID" value="NZ_AP025184.1"/>
</dbReference>
<gene>
    <name evidence="1" type="ORF">GENT5_17190</name>
</gene>
<evidence type="ECO:0008006" key="3">
    <source>
        <dbReference type="Google" id="ProtNLM"/>
    </source>
</evidence>
<dbReference type="Gene3D" id="2.180.10.10">
    <property type="entry name" value="RHS repeat-associated core"/>
    <property type="match status" value="1"/>
</dbReference>
<evidence type="ECO:0000313" key="2">
    <source>
        <dbReference type="Proteomes" id="UP001319867"/>
    </source>
</evidence>
<name>A0ABM7V767_9FLAO</name>
<dbReference type="NCBIfam" id="TIGR03696">
    <property type="entry name" value="Rhs_assc_core"/>
    <property type="match status" value="1"/>
</dbReference>
<keyword evidence="2" id="KW-1185">Reference proteome</keyword>
<sequence length="570" mass="63917">MSAADKLYNGNIAETFWSTATDGGFVRNYGYKYDNLNRLKDATYQKSGQVTGMYNENLSYDKNGNIMNLSRYGDRDEQYLPIQIDYLQYGYATNSNKLLSVADNSNNTSGFKDGITTGDDYAYDANGNMTVDKNKNITGIVYNHLNLPTKIFFPTGNIVYFYIASGQKVQKVVTENATVTTTDYLGGYQYQNTVLQFFPTAEGYVKNTPVSGTNTYSYVFNYTDHLGNTRLSYTQDTATGSLKILEESNYYPFGLMHKGYNNLVSTYNPAEKLLFNGKELQDELNLNVYDFGARMYDPSYVKTPTQDPLAEKFYSYSSYSFLNNNPIFFIDPTGMAAEPPGDYYDKNGNWLGKDKYDDNKVYYADSVEKNKDGLVVSAKNSTDLGITHSKFLFASQTLYAESSPKTSKLEVAGIFSVLENRAQAYGTDVISQMSPKYPMGVYGSREKDRNRYFETGSQADAKRLTVRAGLILGLTSTSDYSNGAFFWDGVDFKSGGGHNERYVPGYLFSDKSHDIYNLGNNIKHGSTKFGSWDYKYESTGAIGKTIFSKLSDAWRDAQYPGNSMTKPLGN</sequence>
<protein>
    <recommendedName>
        <fullName evidence="3">RHS repeat-associated core domain-containing protein</fullName>
    </recommendedName>
</protein>
<dbReference type="EMBL" id="AP025184">
    <property type="protein sequence ID" value="BDB55414.1"/>
    <property type="molecule type" value="Genomic_DNA"/>
</dbReference>
<proteinExistence type="predicted"/>